<dbReference type="InterPro" id="IPR005170">
    <property type="entry name" value="Transptr-assoc_dom"/>
</dbReference>
<dbReference type="RefSeq" id="WP_378166873.1">
    <property type="nucleotide sequence ID" value="NZ_JBHSBU010000001.1"/>
</dbReference>
<dbReference type="InterPro" id="IPR000644">
    <property type="entry name" value="CBS_dom"/>
</dbReference>
<dbReference type="SMART" id="SM01091">
    <property type="entry name" value="CorC_HlyC"/>
    <property type="match status" value="1"/>
</dbReference>
<gene>
    <name evidence="11" type="ORF">ACFOW7_17840</name>
</gene>
<evidence type="ECO:0000256" key="5">
    <source>
        <dbReference type="ARBA" id="ARBA00023122"/>
    </source>
</evidence>
<evidence type="ECO:0000256" key="6">
    <source>
        <dbReference type="ARBA" id="ARBA00023136"/>
    </source>
</evidence>
<dbReference type="InterPro" id="IPR016169">
    <property type="entry name" value="FAD-bd_PCMH_sub2"/>
</dbReference>
<accession>A0ABV8MU67</accession>
<proteinExistence type="predicted"/>
<comment type="subcellular location">
    <subcellularLocation>
        <location evidence="1">Membrane</location>
        <topology evidence="1">Multi-pass membrane protein</topology>
    </subcellularLocation>
</comment>
<dbReference type="PANTHER" id="PTHR22777">
    <property type="entry name" value="HEMOLYSIN-RELATED"/>
    <property type="match status" value="1"/>
</dbReference>
<evidence type="ECO:0000313" key="11">
    <source>
        <dbReference type="EMBL" id="MFC4161202.1"/>
    </source>
</evidence>
<evidence type="ECO:0000259" key="9">
    <source>
        <dbReference type="PROSITE" id="PS51371"/>
    </source>
</evidence>
<dbReference type="InterPro" id="IPR044751">
    <property type="entry name" value="Ion_transp-like_CBS"/>
</dbReference>
<feature type="domain" description="CBS" evidence="9">
    <location>
        <begin position="215"/>
        <end position="276"/>
    </location>
</feature>
<evidence type="ECO:0000259" key="10">
    <source>
        <dbReference type="PROSITE" id="PS51846"/>
    </source>
</evidence>
<dbReference type="Gene3D" id="3.30.465.10">
    <property type="match status" value="1"/>
</dbReference>
<dbReference type="PANTHER" id="PTHR22777:SF17">
    <property type="entry name" value="UPF0053 PROTEIN SLL0260"/>
    <property type="match status" value="1"/>
</dbReference>
<comment type="caution">
    <text evidence="11">The sequence shown here is derived from an EMBL/GenBank/DDBJ whole genome shotgun (WGS) entry which is preliminary data.</text>
</comment>
<keyword evidence="6 8" id="KW-0472">Membrane</keyword>
<dbReference type="CDD" id="cd04590">
    <property type="entry name" value="CBS_pair_CorC_HlyC_assoc"/>
    <property type="match status" value="1"/>
</dbReference>
<organism evidence="11 12">
    <name type="scientific">Chitinimonas lacunae</name>
    <dbReference type="NCBI Taxonomy" id="1963018"/>
    <lineage>
        <taxon>Bacteria</taxon>
        <taxon>Pseudomonadati</taxon>
        <taxon>Pseudomonadota</taxon>
        <taxon>Betaproteobacteria</taxon>
        <taxon>Neisseriales</taxon>
        <taxon>Chitinibacteraceae</taxon>
        <taxon>Chitinimonas</taxon>
    </lineage>
</organism>
<dbReference type="Pfam" id="PF01595">
    <property type="entry name" value="CNNM"/>
    <property type="match status" value="1"/>
</dbReference>
<keyword evidence="4 8" id="KW-1133">Transmembrane helix</keyword>
<evidence type="ECO:0000256" key="2">
    <source>
        <dbReference type="ARBA" id="ARBA00022692"/>
    </source>
</evidence>
<sequence>MEVLILIGLILLNGVFAMSEIALVTARKARLAKLAADGDGSAALAVKLGEDPTRFLSTIQIGITSITLLNGIFGESVLAEPFSAWLKSLGMADRASDITSTVLVVVVITYVSIVVGELVPKRIGQISPEAIARLVAKPMHGLAVASRPFVRMLTFSTNTLLRLMGVKDQNGPSVTEEEIHALLEEGSEAGVIEQHQHEMVRNVFRLDDRQIGSLMIPRSDIVYLDVEEPLDVNLAKVAESEHSRFPVCAGGLNNLLGIVNAKQLLSQTLKGKKPDLRANLQAPVYVPESLTGTGLLEHFRVTSMQMVFVIDEYGEVEGLVTLQDVLEAVTGEFQPGRVEDAWAVQRDDGSWLLDGLIPIPELKDRLGLKNVPEEDKGRYHTLSGMMMLLLGRLPNTADVTEWGDWNFEVVDMDGKRIDKVLATAKPIEGIVGLMLDAIQPDNGTSKEKDKE</sequence>
<keyword evidence="2 8" id="KW-0812">Transmembrane</keyword>
<keyword evidence="3" id="KW-0677">Repeat</keyword>
<dbReference type="Pfam" id="PF03471">
    <property type="entry name" value="CorC_HlyC"/>
    <property type="match status" value="1"/>
</dbReference>
<dbReference type="InterPro" id="IPR002550">
    <property type="entry name" value="CNNM"/>
</dbReference>
<keyword evidence="12" id="KW-1185">Reference proteome</keyword>
<dbReference type="Gene3D" id="3.10.580.10">
    <property type="entry name" value="CBS-domain"/>
    <property type="match status" value="1"/>
</dbReference>
<dbReference type="SUPFAM" id="SSF54631">
    <property type="entry name" value="CBS-domain pair"/>
    <property type="match status" value="1"/>
</dbReference>
<dbReference type="SUPFAM" id="SSF56176">
    <property type="entry name" value="FAD-binding/transporter-associated domain-like"/>
    <property type="match status" value="1"/>
</dbReference>
<protein>
    <submittedName>
        <fullName evidence="11">Hemolysin family protein</fullName>
    </submittedName>
</protein>
<dbReference type="InterPro" id="IPR036318">
    <property type="entry name" value="FAD-bd_PCMH-like_sf"/>
</dbReference>
<evidence type="ECO:0000256" key="1">
    <source>
        <dbReference type="ARBA" id="ARBA00004141"/>
    </source>
</evidence>
<feature type="domain" description="CNNM transmembrane" evidence="10">
    <location>
        <begin position="1"/>
        <end position="196"/>
    </location>
</feature>
<feature type="domain" description="CBS" evidence="9">
    <location>
        <begin position="279"/>
        <end position="336"/>
    </location>
</feature>
<keyword evidence="5 7" id="KW-0129">CBS domain</keyword>
<evidence type="ECO:0000256" key="4">
    <source>
        <dbReference type="ARBA" id="ARBA00022989"/>
    </source>
</evidence>
<dbReference type="Proteomes" id="UP001595791">
    <property type="component" value="Unassembled WGS sequence"/>
</dbReference>
<dbReference type="PROSITE" id="PS51846">
    <property type="entry name" value="CNNM"/>
    <property type="match status" value="1"/>
</dbReference>
<evidence type="ECO:0000256" key="7">
    <source>
        <dbReference type="PROSITE-ProRule" id="PRU00703"/>
    </source>
</evidence>
<evidence type="ECO:0000313" key="12">
    <source>
        <dbReference type="Proteomes" id="UP001595791"/>
    </source>
</evidence>
<dbReference type="InterPro" id="IPR046342">
    <property type="entry name" value="CBS_dom_sf"/>
</dbReference>
<evidence type="ECO:0000256" key="8">
    <source>
        <dbReference type="PROSITE-ProRule" id="PRU01193"/>
    </source>
</evidence>
<dbReference type="PROSITE" id="PS51371">
    <property type="entry name" value="CBS"/>
    <property type="match status" value="2"/>
</dbReference>
<dbReference type="EMBL" id="JBHSBU010000001">
    <property type="protein sequence ID" value="MFC4161202.1"/>
    <property type="molecule type" value="Genomic_DNA"/>
</dbReference>
<reference evidence="12" key="1">
    <citation type="journal article" date="2019" name="Int. J. Syst. Evol. Microbiol.">
        <title>The Global Catalogue of Microorganisms (GCM) 10K type strain sequencing project: providing services to taxonomists for standard genome sequencing and annotation.</title>
        <authorList>
            <consortium name="The Broad Institute Genomics Platform"/>
            <consortium name="The Broad Institute Genome Sequencing Center for Infectious Disease"/>
            <person name="Wu L."/>
            <person name="Ma J."/>
        </authorList>
    </citation>
    <scope>NUCLEOTIDE SEQUENCE [LARGE SCALE GENOMIC DNA]</scope>
    <source>
        <strain evidence="12">LMG 29894</strain>
    </source>
</reference>
<dbReference type="Pfam" id="PF00571">
    <property type="entry name" value="CBS"/>
    <property type="match status" value="2"/>
</dbReference>
<name>A0ABV8MU67_9NEIS</name>
<evidence type="ECO:0000256" key="3">
    <source>
        <dbReference type="ARBA" id="ARBA00022737"/>
    </source>
</evidence>